<dbReference type="OrthoDB" id="5171752at2"/>
<sequence length="338" mass="36255">MTATVRDVARLAGVSAMTVSRVINGQPGVSAETRQRIEAAIAELDYAPSKVASSLISQKTGLIGMIVPDVSNPFFGPIVRGAETTARRAGFKLLLCNSESDLRLEREYVTDLISHRVEGLLIAPVGDSSRQNLGRYVAGNFPIVLLDRLIAGLDCDSVTLDNIDGARQLVAHLIAVGHRRIAFVTDADEVSTGRQRLAGYRKAIEDAGLPFDEDLVFHTTTDQMGGYRAAQQVLAAAERPSAIFAVNNMTAVGVMQALRQANITVPDDMALACFDDVQHLAVISPFLTVFDQPAEDMSKAAMQLLLERIGGTAGKQARTVTFPGKLIVRVSSALPKRG</sequence>
<dbReference type="Gene3D" id="1.10.260.40">
    <property type="entry name" value="lambda repressor-like DNA-binding domains"/>
    <property type="match status" value="1"/>
</dbReference>
<evidence type="ECO:0000313" key="6">
    <source>
        <dbReference type="EMBL" id="OEO32247.1"/>
    </source>
</evidence>
<dbReference type="SUPFAM" id="SSF53822">
    <property type="entry name" value="Periplasmic binding protein-like I"/>
    <property type="match status" value="1"/>
</dbReference>
<dbReference type="PROSITE" id="PS00356">
    <property type="entry name" value="HTH_LACI_1"/>
    <property type="match status" value="1"/>
</dbReference>
<dbReference type="SUPFAM" id="SSF47413">
    <property type="entry name" value="lambda repressor-like DNA-binding domains"/>
    <property type="match status" value="1"/>
</dbReference>
<evidence type="ECO:0000256" key="3">
    <source>
        <dbReference type="ARBA" id="ARBA00023125"/>
    </source>
</evidence>
<name>A0A1E5XUG6_9HYPH</name>
<evidence type="ECO:0000256" key="4">
    <source>
        <dbReference type="ARBA" id="ARBA00023163"/>
    </source>
</evidence>
<reference evidence="6 7" key="1">
    <citation type="journal article" date="2015" name="Genome Announc.">
        <title>Genome Assemblies of Three Soil-Associated Devosia species: D. insulae, D. limi, and D. soli.</title>
        <authorList>
            <person name="Hassan Y.I."/>
            <person name="Lepp D."/>
            <person name="Zhou T."/>
        </authorList>
    </citation>
    <scope>NUCLEOTIDE SEQUENCE [LARGE SCALE GENOMIC DNA]</scope>
    <source>
        <strain evidence="6 7">DS-56</strain>
    </source>
</reference>
<organism evidence="6 7">
    <name type="scientific">Devosia insulae DS-56</name>
    <dbReference type="NCBI Taxonomy" id="1116389"/>
    <lineage>
        <taxon>Bacteria</taxon>
        <taxon>Pseudomonadati</taxon>
        <taxon>Pseudomonadota</taxon>
        <taxon>Alphaproteobacteria</taxon>
        <taxon>Hyphomicrobiales</taxon>
        <taxon>Devosiaceae</taxon>
        <taxon>Devosia</taxon>
    </lineage>
</organism>
<dbReference type="InterPro" id="IPR028082">
    <property type="entry name" value="Peripla_BP_I"/>
</dbReference>
<protein>
    <recommendedName>
        <fullName evidence="5">HTH lacI-type domain-containing protein</fullName>
    </recommendedName>
</protein>
<dbReference type="Pfam" id="PF00356">
    <property type="entry name" value="LacI"/>
    <property type="match status" value="1"/>
</dbReference>
<proteinExistence type="predicted"/>
<dbReference type="EMBL" id="LAJE02000080">
    <property type="protein sequence ID" value="OEO32247.1"/>
    <property type="molecule type" value="Genomic_DNA"/>
</dbReference>
<gene>
    <name evidence="6" type="ORF">VW23_012450</name>
</gene>
<dbReference type="InterPro" id="IPR046335">
    <property type="entry name" value="LacI/GalR-like_sensor"/>
</dbReference>
<evidence type="ECO:0000259" key="5">
    <source>
        <dbReference type="PROSITE" id="PS50932"/>
    </source>
</evidence>
<dbReference type="GO" id="GO:0000976">
    <property type="term" value="F:transcription cis-regulatory region binding"/>
    <property type="evidence" value="ECO:0007669"/>
    <property type="project" value="TreeGrafter"/>
</dbReference>
<dbReference type="Proteomes" id="UP000095463">
    <property type="component" value="Unassembled WGS sequence"/>
</dbReference>
<keyword evidence="2" id="KW-0805">Transcription regulation</keyword>
<accession>A0A1E5XUG6</accession>
<dbReference type="Gene3D" id="3.40.50.2300">
    <property type="match status" value="2"/>
</dbReference>
<dbReference type="SMART" id="SM00354">
    <property type="entry name" value="HTH_LACI"/>
    <property type="match status" value="1"/>
</dbReference>
<dbReference type="PRINTS" id="PR00036">
    <property type="entry name" value="HTHLACI"/>
</dbReference>
<dbReference type="AlphaFoldDB" id="A0A1E5XUG6"/>
<dbReference type="InterPro" id="IPR010982">
    <property type="entry name" value="Lambda_DNA-bd_dom_sf"/>
</dbReference>
<evidence type="ECO:0000256" key="2">
    <source>
        <dbReference type="ARBA" id="ARBA00023015"/>
    </source>
</evidence>
<dbReference type="CDD" id="cd06267">
    <property type="entry name" value="PBP1_LacI_sugar_binding-like"/>
    <property type="match status" value="1"/>
</dbReference>
<dbReference type="RefSeq" id="WP_069908584.1">
    <property type="nucleotide sequence ID" value="NZ_LAJE02000080.1"/>
</dbReference>
<dbReference type="GO" id="GO:0003700">
    <property type="term" value="F:DNA-binding transcription factor activity"/>
    <property type="evidence" value="ECO:0007669"/>
    <property type="project" value="TreeGrafter"/>
</dbReference>
<evidence type="ECO:0000313" key="7">
    <source>
        <dbReference type="Proteomes" id="UP000095463"/>
    </source>
</evidence>
<dbReference type="PANTHER" id="PTHR30146">
    <property type="entry name" value="LACI-RELATED TRANSCRIPTIONAL REPRESSOR"/>
    <property type="match status" value="1"/>
</dbReference>
<keyword evidence="1" id="KW-0678">Repressor</keyword>
<keyword evidence="7" id="KW-1185">Reference proteome</keyword>
<dbReference type="Pfam" id="PF13377">
    <property type="entry name" value="Peripla_BP_3"/>
    <property type="match status" value="1"/>
</dbReference>
<feature type="domain" description="HTH lacI-type" evidence="5">
    <location>
        <begin position="3"/>
        <end position="57"/>
    </location>
</feature>
<evidence type="ECO:0000256" key="1">
    <source>
        <dbReference type="ARBA" id="ARBA00022491"/>
    </source>
</evidence>
<comment type="caution">
    <text evidence="6">The sequence shown here is derived from an EMBL/GenBank/DDBJ whole genome shotgun (WGS) entry which is preliminary data.</text>
</comment>
<dbReference type="PROSITE" id="PS50932">
    <property type="entry name" value="HTH_LACI_2"/>
    <property type="match status" value="1"/>
</dbReference>
<keyword evidence="4" id="KW-0804">Transcription</keyword>
<dbReference type="CDD" id="cd01392">
    <property type="entry name" value="HTH_LacI"/>
    <property type="match status" value="1"/>
</dbReference>
<keyword evidence="3" id="KW-0238">DNA-binding</keyword>
<dbReference type="InterPro" id="IPR000843">
    <property type="entry name" value="HTH_LacI"/>
</dbReference>
<dbReference type="PANTHER" id="PTHR30146:SF148">
    <property type="entry name" value="HTH-TYPE TRANSCRIPTIONAL REPRESSOR PURR-RELATED"/>
    <property type="match status" value="1"/>
</dbReference>